<evidence type="ECO:0000256" key="2">
    <source>
        <dbReference type="SAM" id="SignalP"/>
    </source>
</evidence>
<dbReference type="OrthoDB" id="2498029at2759"/>
<keyword evidence="2" id="KW-0732">Signal</keyword>
<keyword evidence="5" id="KW-1185">Reference proteome</keyword>
<dbReference type="PANTHER" id="PTHR47751">
    <property type="entry name" value="SUPERFAMILY HYDROLASE, PUTATIVE (AFU_ORTHOLOGUE AFUA_2G16580)-RELATED"/>
    <property type="match status" value="1"/>
</dbReference>
<dbReference type="InterPro" id="IPR051411">
    <property type="entry name" value="Polyketide_trans_af380"/>
</dbReference>
<dbReference type="SUPFAM" id="SSF53474">
    <property type="entry name" value="alpha/beta-Hydrolases"/>
    <property type="match status" value="1"/>
</dbReference>
<comment type="similarity">
    <text evidence="1">Belongs to the polyketide transferase af380 family.</text>
</comment>
<proteinExistence type="inferred from homology"/>
<name>A0A6A7AQN2_9PLEO</name>
<evidence type="ECO:0000313" key="4">
    <source>
        <dbReference type="EMBL" id="KAF2845383.1"/>
    </source>
</evidence>
<gene>
    <name evidence="4" type="ORF">T440DRAFT_277881</name>
</gene>
<evidence type="ECO:0000256" key="1">
    <source>
        <dbReference type="ARBA" id="ARBA00029464"/>
    </source>
</evidence>
<dbReference type="Pfam" id="PF12697">
    <property type="entry name" value="Abhydrolase_6"/>
    <property type="match status" value="1"/>
</dbReference>
<feature type="signal peptide" evidence="2">
    <location>
        <begin position="1"/>
        <end position="20"/>
    </location>
</feature>
<dbReference type="Proteomes" id="UP000799423">
    <property type="component" value="Unassembled WGS sequence"/>
</dbReference>
<dbReference type="Gene3D" id="3.40.50.1820">
    <property type="entry name" value="alpha/beta hydrolase"/>
    <property type="match status" value="1"/>
</dbReference>
<dbReference type="EMBL" id="MU006348">
    <property type="protein sequence ID" value="KAF2845383.1"/>
    <property type="molecule type" value="Genomic_DNA"/>
</dbReference>
<dbReference type="GO" id="GO:0016787">
    <property type="term" value="F:hydrolase activity"/>
    <property type="evidence" value="ECO:0007669"/>
    <property type="project" value="UniProtKB-KW"/>
</dbReference>
<protein>
    <submittedName>
        <fullName evidence="4">Alpha/beta-hydrolase</fullName>
    </submittedName>
</protein>
<dbReference type="InterPro" id="IPR029058">
    <property type="entry name" value="AB_hydrolase_fold"/>
</dbReference>
<evidence type="ECO:0000313" key="5">
    <source>
        <dbReference type="Proteomes" id="UP000799423"/>
    </source>
</evidence>
<sequence>MKTSGQCLLTLGAIATTAAAQNFSYVADNFYRSPNVILTPIIFPNQFNHTITGNIFTPLNTTLATNSSPAIVISHPMGAVKEQSANLYAQKLAEQGFITVAFDLPFYGGSEGYPRNSVSPDLYAEAFSAAIDYLGTLNYIDKNRIGGLGICGSGSFIISAAKIDPRMRAIATSSMYDMGAVSRHGLRNALSLSQRKDSIAAAAHQRWNEHPGTTPLYGLGTPLILTNGSTPIDREFFDFYRTSRGSYTPPNGNPIITTGRTDTSAAKFMNFYPFNDIETISPRPMLFVAGTQAHSLEFSEQAFAQAGEPKELLLVEGAGHVDLYDRVELIPFGPLTRFFREHLS</sequence>
<feature type="domain" description="AB hydrolase-1" evidence="3">
    <location>
        <begin position="87"/>
        <end position="324"/>
    </location>
</feature>
<evidence type="ECO:0000259" key="3">
    <source>
        <dbReference type="Pfam" id="PF12697"/>
    </source>
</evidence>
<accession>A0A6A7AQN2</accession>
<feature type="chain" id="PRO_5025491273" evidence="2">
    <location>
        <begin position="21"/>
        <end position="344"/>
    </location>
</feature>
<dbReference type="AlphaFoldDB" id="A0A6A7AQN2"/>
<reference evidence="4" key="1">
    <citation type="submission" date="2020-01" db="EMBL/GenBank/DDBJ databases">
        <authorList>
            <consortium name="DOE Joint Genome Institute"/>
            <person name="Haridas S."/>
            <person name="Albert R."/>
            <person name="Binder M."/>
            <person name="Bloem J."/>
            <person name="Labutti K."/>
            <person name="Salamov A."/>
            <person name="Andreopoulos B."/>
            <person name="Baker S.E."/>
            <person name="Barry K."/>
            <person name="Bills G."/>
            <person name="Bluhm B.H."/>
            <person name="Cannon C."/>
            <person name="Castanera R."/>
            <person name="Culley D.E."/>
            <person name="Daum C."/>
            <person name="Ezra D."/>
            <person name="Gonzalez J.B."/>
            <person name="Henrissat B."/>
            <person name="Kuo A."/>
            <person name="Liang C."/>
            <person name="Lipzen A."/>
            <person name="Lutzoni F."/>
            <person name="Magnuson J."/>
            <person name="Mondo S."/>
            <person name="Nolan M."/>
            <person name="Ohm R."/>
            <person name="Pangilinan J."/>
            <person name="Park H.-J."/>
            <person name="Ramirez L."/>
            <person name="Alfaro M."/>
            <person name="Sun H."/>
            <person name="Tritt A."/>
            <person name="Yoshinaga Y."/>
            <person name="Zwiers L.-H."/>
            <person name="Turgeon B.G."/>
            <person name="Goodwin S.B."/>
            <person name="Spatafora J.W."/>
            <person name="Crous P.W."/>
            <person name="Grigoriev I.V."/>
        </authorList>
    </citation>
    <scope>NUCLEOTIDE SEQUENCE</scope>
    <source>
        <strain evidence="4">IPT5</strain>
    </source>
</reference>
<dbReference type="Gene3D" id="1.10.10.800">
    <property type="match status" value="1"/>
</dbReference>
<dbReference type="InterPro" id="IPR000073">
    <property type="entry name" value="AB_hydrolase_1"/>
</dbReference>
<keyword evidence="4" id="KW-0378">Hydrolase</keyword>
<organism evidence="4 5">
    <name type="scientific">Plenodomus tracheiphilus IPT5</name>
    <dbReference type="NCBI Taxonomy" id="1408161"/>
    <lineage>
        <taxon>Eukaryota</taxon>
        <taxon>Fungi</taxon>
        <taxon>Dikarya</taxon>
        <taxon>Ascomycota</taxon>
        <taxon>Pezizomycotina</taxon>
        <taxon>Dothideomycetes</taxon>
        <taxon>Pleosporomycetidae</taxon>
        <taxon>Pleosporales</taxon>
        <taxon>Pleosporineae</taxon>
        <taxon>Leptosphaeriaceae</taxon>
        <taxon>Plenodomus</taxon>
    </lineage>
</organism>
<dbReference type="PANTHER" id="PTHR47751:SF1">
    <property type="entry name" value="SUPERFAMILY HYDROLASE, PUTATIVE (AFU_ORTHOLOGUE AFUA_2G16580)-RELATED"/>
    <property type="match status" value="1"/>
</dbReference>